<name>A0ACC0BVF4_CATRO</name>
<sequence>MGETCPICSPIWKGHGDTKPSRNWRRLDRRSWCIMTHPKTNEVGVNVWNSKEEEDKPSYVSINSVLKCFCGKPSVVRTSWTKDNPGRQFSGCERYEVGGGCGFFTWFNPPMCVRSSGLILGLLRKIDDMEEEMDKMAQLVCCSLIVAGLLLLIRIWIGRL</sequence>
<comment type="caution">
    <text evidence="1">The sequence shown here is derived from an EMBL/GenBank/DDBJ whole genome shotgun (WGS) entry which is preliminary data.</text>
</comment>
<evidence type="ECO:0000313" key="1">
    <source>
        <dbReference type="EMBL" id="KAI5676577.1"/>
    </source>
</evidence>
<dbReference type="EMBL" id="CM044702">
    <property type="protein sequence ID" value="KAI5676577.1"/>
    <property type="molecule type" value="Genomic_DNA"/>
</dbReference>
<proteinExistence type="predicted"/>
<dbReference type="Proteomes" id="UP001060085">
    <property type="component" value="Linkage Group LG02"/>
</dbReference>
<protein>
    <submittedName>
        <fullName evidence="1">Uncharacterized protein</fullName>
    </submittedName>
</protein>
<accession>A0ACC0BVF4</accession>
<organism evidence="1 2">
    <name type="scientific">Catharanthus roseus</name>
    <name type="common">Madagascar periwinkle</name>
    <name type="synonym">Vinca rosea</name>
    <dbReference type="NCBI Taxonomy" id="4058"/>
    <lineage>
        <taxon>Eukaryota</taxon>
        <taxon>Viridiplantae</taxon>
        <taxon>Streptophyta</taxon>
        <taxon>Embryophyta</taxon>
        <taxon>Tracheophyta</taxon>
        <taxon>Spermatophyta</taxon>
        <taxon>Magnoliopsida</taxon>
        <taxon>eudicotyledons</taxon>
        <taxon>Gunneridae</taxon>
        <taxon>Pentapetalae</taxon>
        <taxon>asterids</taxon>
        <taxon>lamiids</taxon>
        <taxon>Gentianales</taxon>
        <taxon>Apocynaceae</taxon>
        <taxon>Rauvolfioideae</taxon>
        <taxon>Vinceae</taxon>
        <taxon>Catharanthinae</taxon>
        <taxon>Catharanthus</taxon>
    </lineage>
</organism>
<reference evidence="2" key="1">
    <citation type="journal article" date="2023" name="Nat. Plants">
        <title>Single-cell RNA sequencing provides a high-resolution roadmap for understanding the multicellular compartmentation of specialized metabolism.</title>
        <authorList>
            <person name="Sun S."/>
            <person name="Shen X."/>
            <person name="Li Y."/>
            <person name="Li Y."/>
            <person name="Wang S."/>
            <person name="Li R."/>
            <person name="Zhang H."/>
            <person name="Shen G."/>
            <person name="Guo B."/>
            <person name="Wei J."/>
            <person name="Xu J."/>
            <person name="St-Pierre B."/>
            <person name="Chen S."/>
            <person name="Sun C."/>
        </authorList>
    </citation>
    <scope>NUCLEOTIDE SEQUENCE [LARGE SCALE GENOMIC DNA]</scope>
</reference>
<keyword evidence="2" id="KW-1185">Reference proteome</keyword>
<gene>
    <name evidence="1" type="ORF">M9H77_07527</name>
</gene>
<evidence type="ECO:0000313" key="2">
    <source>
        <dbReference type="Proteomes" id="UP001060085"/>
    </source>
</evidence>